<sequence length="62" mass="7278">MYIHKNKNVLPLVPEITCYKKRATTTTTINSRGKKVMMVMFHSLKTESESLKLERLRVFSTF</sequence>
<gene>
    <name evidence="1" type="ORF">DERF_006394</name>
</gene>
<keyword evidence="2" id="KW-1185">Reference proteome</keyword>
<dbReference type="EMBL" id="ASGP02000002">
    <property type="protein sequence ID" value="KAH9522836.1"/>
    <property type="molecule type" value="Genomic_DNA"/>
</dbReference>
<evidence type="ECO:0000313" key="2">
    <source>
        <dbReference type="Proteomes" id="UP000790347"/>
    </source>
</evidence>
<reference evidence="1" key="1">
    <citation type="submission" date="2013-05" db="EMBL/GenBank/DDBJ databases">
        <authorList>
            <person name="Yim A.K.Y."/>
            <person name="Chan T.F."/>
            <person name="Ji K.M."/>
            <person name="Liu X.Y."/>
            <person name="Zhou J.W."/>
            <person name="Li R.Q."/>
            <person name="Yang K.Y."/>
            <person name="Li J."/>
            <person name="Li M."/>
            <person name="Law P.T.W."/>
            <person name="Wu Y.L."/>
            <person name="Cai Z.L."/>
            <person name="Qin H."/>
            <person name="Bao Y."/>
            <person name="Leung R.K.K."/>
            <person name="Ng P.K.S."/>
            <person name="Zou J."/>
            <person name="Zhong X.J."/>
            <person name="Ran P.X."/>
            <person name="Zhong N.S."/>
            <person name="Liu Z.G."/>
            <person name="Tsui S.K.W."/>
        </authorList>
    </citation>
    <scope>NUCLEOTIDE SEQUENCE</scope>
    <source>
        <strain evidence="1">Derf</strain>
        <tissue evidence="1">Whole organism</tissue>
    </source>
</reference>
<name>A0A922L736_DERFA</name>
<protein>
    <submittedName>
        <fullName evidence="1">Uncharacterized protein</fullName>
    </submittedName>
</protein>
<evidence type="ECO:0000313" key="1">
    <source>
        <dbReference type="EMBL" id="KAH9522836.1"/>
    </source>
</evidence>
<dbReference type="Proteomes" id="UP000790347">
    <property type="component" value="Unassembled WGS sequence"/>
</dbReference>
<comment type="caution">
    <text evidence="1">The sequence shown here is derived from an EMBL/GenBank/DDBJ whole genome shotgun (WGS) entry which is preliminary data.</text>
</comment>
<dbReference type="AlphaFoldDB" id="A0A922L736"/>
<organism evidence="1 2">
    <name type="scientific">Dermatophagoides farinae</name>
    <name type="common">American house dust mite</name>
    <dbReference type="NCBI Taxonomy" id="6954"/>
    <lineage>
        <taxon>Eukaryota</taxon>
        <taxon>Metazoa</taxon>
        <taxon>Ecdysozoa</taxon>
        <taxon>Arthropoda</taxon>
        <taxon>Chelicerata</taxon>
        <taxon>Arachnida</taxon>
        <taxon>Acari</taxon>
        <taxon>Acariformes</taxon>
        <taxon>Sarcoptiformes</taxon>
        <taxon>Astigmata</taxon>
        <taxon>Psoroptidia</taxon>
        <taxon>Analgoidea</taxon>
        <taxon>Pyroglyphidae</taxon>
        <taxon>Dermatophagoidinae</taxon>
        <taxon>Dermatophagoides</taxon>
    </lineage>
</organism>
<proteinExistence type="predicted"/>
<accession>A0A922L736</accession>
<reference evidence="1" key="2">
    <citation type="journal article" date="2022" name="Res Sq">
        <title>Comparative Genomics Reveals Insights into the Divergent Evolution of Astigmatic Mites and Household Pest Adaptations.</title>
        <authorList>
            <person name="Xiong Q."/>
            <person name="Wan A.T.-Y."/>
            <person name="Liu X.-Y."/>
            <person name="Fung C.S.-H."/>
            <person name="Xiao X."/>
            <person name="Malainual N."/>
            <person name="Hou J."/>
            <person name="Wang L."/>
            <person name="Wang M."/>
            <person name="Yang K."/>
            <person name="Cui Y."/>
            <person name="Leung E."/>
            <person name="Nong W."/>
            <person name="Shin S.-K."/>
            <person name="Au S."/>
            <person name="Jeong K.Y."/>
            <person name="Chew F.T."/>
            <person name="Hui J."/>
            <person name="Leung T.F."/>
            <person name="Tungtrongchitr A."/>
            <person name="Zhong N."/>
            <person name="Liu Z."/>
            <person name="Tsui S."/>
        </authorList>
    </citation>
    <scope>NUCLEOTIDE SEQUENCE</scope>
    <source>
        <strain evidence="1">Derf</strain>
        <tissue evidence="1">Whole organism</tissue>
    </source>
</reference>